<keyword evidence="1" id="KW-1133">Transmembrane helix</keyword>
<evidence type="ECO:0000256" key="1">
    <source>
        <dbReference type="SAM" id="Phobius"/>
    </source>
</evidence>
<evidence type="ECO:0000313" key="2">
    <source>
        <dbReference type="EMBL" id="SDC74520.1"/>
    </source>
</evidence>
<proteinExistence type="predicted"/>
<organism evidence="2 3">
    <name type="scientific">Streptomyces prasinopilosus</name>
    <dbReference type="NCBI Taxonomy" id="67344"/>
    <lineage>
        <taxon>Bacteria</taxon>
        <taxon>Bacillati</taxon>
        <taxon>Actinomycetota</taxon>
        <taxon>Actinomycetes</taxon>
        <taxon>Kitasatosporales</taxon>
        <taxon>Streptomycetaceae</taxon>
        <taxon>Streptomyces</taxon>
    </lineage>
</organism>
<keyword evidence="3" id="KW-1185">Reference proteome</keyword>
<protein>
    <submittedName>
        <fullName evidence="2">Uncharacterized protein</fullName>
    </submittedName>
</protein>
<dbReference type="STRING" id="67344.SAMN05216505_103397"/>
<dbReference type="Proteomes" id="UP000182100">
    <property type="component" value="Unassembled WGS sequence"/>
</dbReference>
<feature type="transmembrane region" description="Helical" evidence="1">
    <location>
        <begin position="28"/>
        <end position="49"/>
    </location>
</feature>
<sequence>MTGVDRPGLLGFPGVGEVGDRLPVWGEALLAAAALLVVVSTVVRLVRTARRARRGRRRR</sequence>
<name>A0A1G6P2M5_9ACTN</name>
<dbReference type="AlphaFoldDB" id="A0A1G6P2M5"/>
<keyword evidence="1" id="KW-0472">Membrane</keyword>
<evidence type="ECO:0000313" key="3">
    <source>
        <dbReference type="Proteomes" id="UP000182100"/>
    </source>
</evidence>
<accession>A0A1G6P2M5</accession>
<keyword evidence="1" id="KW-0812">Transmembrane</keyword>
<dbReference type="EMBL" id="FMZK01000003">
    <property type="protein sequence ID" value="SDC74520.1"/>
    <property type="molecule type" value="Genomic_DNA"/>
</dbReference>
<reference evidence="3" key="1">
    <citation type="submission" date="2016-10" db="EMBL/GenBank/DDBJ databases">
        <authorList>
            <person name="Varghese N."/>
            <person name="Submissions S."/>
        </authorList>
    </citation>
    <scope>NUCLEOTIDE SEQUENCE [LARGE SCALE GENOMIC DNA]</scope>
    <source>
        <strain evidence="3">CGMCC 4.3504</strain>
    </source>
</reference>
<gene>
    <name evidence="2" type="ORF">SAMN05216505_103397</name>
</gene>